<dbReference type="Proteomes" id="UP000523007">
    <property type="component" value="Unassembled WGS sequence"/>
</dbReference>
<proteinExistence type="predicted"/>
<protein>
    <submittedName>
        <fullName evidence="1">Uncharacterized protein</fullName>
    </submittedName>
</protein>
<evidence type="ECO:0000313" key="2">
    <source>
        <dbReference type="Proteomes" id="UP000523007"/>
    </source>
</evidence>
<name>A0A7W7RGY2_9ACTN</name>
<dbReference type="EMBL" id="JACHJT010000001">
    <property type="protein sequence ID" value="MBB4931780.1"/>
    <property type="molecule type" value="Genomic_DNA"/>
</dbReference>
<sequence>MREYEFEQWVSAFLEGVDIPAIRANPLEHMPLWVRRIRIIPSNVPHTLRDPYCSYT</sequence>
<keyword evidence="2" id="KW-1185">Reference proteome</keyword>
<reference evidence="1 2" key="1">
    <citation type="submission" date="2020-08" db="EMBL/GenBank/DDBJ databases">
        <title>Sequencing the genomes of 1000 actinobacteria strains.</title>
        <authorList>
            <person name="Klenk H.-P."/>
        </authorList>
    </citation>
    <scope>NUCLEOTIDE SEQUENCE [LARGE SCALE GENOMIC DNA]</scope>
    <source>
        <strain evidence="1 2">DSM 102030</strain>
    </source>
</reference>
<comment type="caution">
    <text evidence="1">The sequence shown here is derived from an EMBL/GenBank/DDBJ whole genome shotgun (WGS) entry which is preliminary data.</text>
</comment>
<organism evidence="1 2">
    <name type="scientific">Lipingzhangella halophila</name>
    <dbReference type="NCBI Taxonomy" id="1783352"/>
    <lineage>
        <taxon>Bacteria</taxon>
        <taxon>Bacillati</taxon>
        <taxon>Actinomycetota</taxon>
        <taxon>Actinomycetes</taxon>
        <taxon>Streptosporangiales</taxon>
        <taxon>Nocardiopsidaceae</taxon>
        <taxon>Lipingzhangella</taxon>
    </lineage>
</organism>
<gene>
    <name evidence="1" type="ORF">F4561_002600</name>
</gene>
<evidence type="ECO:0000313" key="1">
    <source>
        <dbReference type="EMBL" id="MBB4931780.1"/>
    </source>
</evidence>
<accession>A0A7W7RGY2</accession>
<dbReference type="RefSeq" id="WP_184578486.1">
    <property type="nucleotide sequence ID" value="NZ_JACHJT010000001.1"/>
</dbReference>
<dbReference type="AlphaFoldDB" id="A0A7W7RGY2"/>